<reference evidence="1" key="1">
    <citation type="submission" date="2018-06" db="EMBL/GenBank/DDBJ databases">
        <authorList>
            <person name="Zhirakovskaya E."/>
        </authorList>
    </citation>
    <scope>NUCLEOTIDE SEQUENCE</scope>
</reference>
<accession>A0A3B0SF29</accession>
<dbReference type="PROSITE" id="PS51257">
    <property type="entry name" value="PROKAR_LIPOPROTEIN"/>
    <property type="match status" value="1"/>
</dbReference>
<name>A0A3B0SF29_9ZZZZ</name>
<dbReference type="AlphaFoldDB" id="A0A3B0SF29"/>
<protein>
    <recommendedName>
        <fullName evidence="2">Lipoprotein</fullName>
    </recommendedName>
</protein>
<evidence type="ECO:0000313" key="1">
    <source>
        <dbReference type="EMBL" id="VAV94873.1"/>
    </source>
</evidence>
<organism evidence="1">
    <name type="scientific">hydrothermal vent metagenome</name>
    <dbReference type="NCBI Taxonomy" id="652676"/>
    <lineage>
        <taxon>unclassified sequences</taxon>
        <taxon>metagenomes</taxon>
        <taxon>ecological metagenomes</taxon>
    </lineage>
</organism>
<evidence type="ECO:0008006" key="2">
    <source>
        <dbReference type="Google" id="ProtNLM"/>
    </source>
</evidence>
<proteinExistence type="predicted"/>
<gene>
    <name evidence="1" type="ORF">MNBD_ALPHA04-760</name>
</gene>
<sequence length="186" mass="19883">MMKLAITLAALAVCACAPTNGNERSGGVNEPLKSAKDEVKILSVPTVMPAEPNGDIGDGVLRPMLQPMGYKEFSRAVEDGVGCSFIATGNHDPIFVATAPDSATVHGKATIKMDGRLHILEHKGVGISQIEEGSLFTADNIELRIKHPNVEPTTSSKETYFWSAKLSITKYNGGTNEYEGRYECGA</sequence>
<dbReference type="EMBL" id="UOEF01000192">
    <property type="protein sequence ID" value="VAV94873.1"/>
    <property type="molecule type" value="Genomic_DNA"/>
</dbReference>